<dbReference type="RefSeq" id="XP_002110575.1">
    <property type="nucleotide sequence ID" value="XM_002110539.1"/>
</dbReference>
<dbReference type="Gene3D" id="2.10.25.10">
    <property type="entry name" value="Laminin"/>
    <property type="match status" value="5"/>
</dbReference>
<dbReference type="InterPro" id="IPR052071">
    <property type="entry name" value="SCUB_EGF-like_domain"/>
</dbReference>
<dbReference type="EMBL" id="DS985243">
    <property type="protein sequence ID" value="EDV26579.1"/>
    <property type="molecule type" value="Genomic_DNA"/>
</dbReference>
<accession>B3RST1</accession>
<dbReference type="OrthoDB" id="6022609at2759"/>
<feature type="non-terminal residue" evidence="2">
    <location>
        <position position="1"/>
    </location>
</feature>
<feature type="domain" description="EGF-like" evidence="1">
    <location>
        <begin position="160"/>
        <end position="175"/>
    </location>
</feature>
<evidence type="ECO:0000313" key="2">
    <source>
        <dbReference type="EMBL" id="EDV26579.1"/>
    </source>
</evidence>
<reference evidence="2 3" key="1">
    <citation type="journal article" date="2008" name="Nature">
        <title>The Trichoplax genome and the nature of placozoans.</title>
        <authorList>
            <person name="Srivastava M."/>
            <person name="Begovic E."/>
            <person name="Chapman J."/>
            <person name="Putnam N.H."/>
            <person name="Hellsten U."/>
            <person name="Kawashima T."/>
            <person name="Kuo A."/>
            <person name="Mitros T."/>
            <person name="Salamov A."/>
            <person name="Carpenter M.L."/>
            <person name="Signorovitch A.Y."/>
            <person name="Moreno M.A."/>
            <person name="Kamm K."/>
            <person name="Grimwood J."/>
            <person name="Schmutz J."/>
            <person name="Shapiro H."/>
            <person name="Grigoriev I.V."/>
            <person name="Buss L.W."/>
            <person name="Schierwater B."/>
            <person name="Dellaporta S.L."/>
            <person name="Rokhsar D.S."/>
        </authorList>
    </citation>
    <scope>NUCLEOTIDE SEQUENCE [LARGE SCALE GENOMIC DNA]</scope>
    <source>
        <strain evidence="2 3">Grell-BS-1999</strain>
    </source>
</reference>
<dbReference type="SMART" id="SM00181">
    <property type="entry name" value="EGF"/>
    <property type="match status" value="5"/>
</dbReference>
<dbReference type="HOGENOM" id="CLU_004826_4_1_1"/>
<dbReference type="GeneID" id="6752309"/>
<dbReference type="Proteomes" id="UP000009022">
    <property type="component" value="Unassembled WGS sequence"/>
</dbReference>
<feature type="domain" description="EGF-like" evidence="1">
    <location>
        <begin position="108"/>
        <end position="123"/>
    </location>
</feature>
<dbReference type="CTD" id="6752309"/>
<dbReference type="PANTHER" id="PTHR24046">
    <property type="entry name" value="SIGNAL PEPTIDE, CUB AND EGF-LIKE DOMAIN-CONTAINING"/>
    <property type="match status" value="1"/>
</dbReference>
<dbReference type="InterPro" id="IPR000742">
    <property type="entry name" value="EGF"/>
</dbReference>
<evidence type="ECO:0000259" key="1">
    <source>
        <dbReference type="PROSITE" id="PS01186"/>
    </source>
</evidence>
<dbReference type="AlphaFoldDB" id="B3RST1"/>
<protein>
    <recommendedName>
        <fullName evidence="1">EGF-like domain-containing protein</fullName>
    </recommendedName>
</protein>
<feature type="non-terminal residue" evidence="2">
    <location>
        <position position="228"/>
    </location>
</feature>
<dbReference type="Pfam" id="PF14670">
    <property type="entry name" value="FXa_inhibition"/>
    <property type="match status" value="2"/>
</dbReference>
<proteinExistence type="predicted"/>
<dbReference type="PROSITE" id="PS01186">
    <property type="entry name" value="EGF_2"/>
    <property type="match status" value="2"/>
</dbReference>
<gene>
    <name evidence="2" type="ORF">TRIADDRAFT_4313</name>
</gene>
<name>B3RST1_TRIAD</name>
<dbReference type="SUPFAM" id="SSF57196">
    <property type="entry name" value="EGF/Laminin"/>
    <property type="match status" value="5"/>
</dbReference>
<evidence type="ECO:0000313" key="3">
    <source>
        <dbReference type="Proteomes" id="UP000009022"/>
    </source>
</evidence>
<dbReference type="PANTHER" id="PTHR24046:SF5">
    <property type="entry name" value="EGF-LIKE DOMAIN-CONTAINING PROTEIN"/>
    <property type="match status" value="1"/>
</dbReference>
<dbReference type="KEGG" id="tad:TRIADDRAFT_4313"/>
<keyword evidence="3" id="KW-1185">Reference proteome</keyword>
<sequence>YHNGGCSHTCLDRLDGHQCTCPQDMILAQDELNCINPSARLPGNCYNNNGGCSHHCIVDQKNYHYCTCPKGYKLLSNQQGSKHYGSCSQSNHSCQHICVDIDSTNYYCRCLLGYQLMQNGYNCRKSNLNNELSILDGSCRQSNGYCQHLCVDISDEGHYCLCRKGYSLNQDRRTCSQRNDYNSNLKRLLRGPCYNIGSSCSHFCHTVRNYHYCSCPLGYDLMPDNTTC</sequence>
<organism evidence="2 3">
    <name type="scientific">Trichoplax adhaerens</name>
    <name type="common">Trichoplax reptans</name>
    <dbReference type="NCBI Taxonomy" id="10228"/>
    <lineage>
        <taxon>Eukaryota</taxon>
        <taxon>Metazoa</taxon>
        <taxon>Placozoa</taxon>
        <taxon>Uniplacotomia</taxon>
        <taxon>Trichoplacea</taxon>
        <taxon>Trichoplacidae</taxon>
        <taxon>Trichoplax</taxon>
    </lineage>
</organism>
<dbReference type="eggNOG" id="KOG1217">
    <property type="taxonomic scope" value="Eukaryota"/>
</dbReference>
<dbReference type="InParanoid" id="B3RST1"/>
<dbReference type="PhylomeDB" id="B3RST1"/>